<sequence>MNTDILATITKSIGRKSLYHFARSGNLEAMAHFDAFMSSYALDPLDSRRRRTTAKQVVYQGFTVTLNAHLRIPDSMIDPSTTQEQFREALNRHVFLWPTKKDCQKMLDTYSRREPDGTFAVFELDAYSLLASHYDRVKLAKYDSGSAPRFPKHCSYRKSPDLFLPIDHFMQVSSSIVPVKASEIKEVLVEHRIDHVSAHLRAIYVDEAMAVPARWRQIVKPLDDLRRKEEG</sequence>
<keyword evidence="2" id="KW-1185">Reference proteome</keyword>
<protein>
    <submittedName>
        <fullName evidence="1">DUF7002 family protein</fullName>
    </submittedName>
</protein>
<evidence type="ECO:0000313" key="2">
    <source>
        <dbReference type="Proteomes" id="UP001596044"/>
    </source>
</evidence>
<organism evidence="1 2">
    <name type="scientific">Paenibacillus aestuarii</name>
    <dbReference type="NCBI Taxonomy" id="516965"/>
    <lineage>
        <taxon>Bacteria</taxon>
        <taxon>Bacillati</taxon>
        <taxon>Bacillota</taxon>
        <taxon>Bacilli</taxon>
        <taxon>Bacillales</taxon>
        <taxon>Paenibacillaceae</taxon>
        <taxon>Paenibacillus</taxon>
    </lineage>
</organism>
<reference evidence="2" key="1">
    <citation type="journal article" date="2019" name="Int. J. Syst. Evol. Microbiol.">
        <title>The Global Catalogue of Microorganisms (GCM) 10K type strain sequencing project: providing services to taxonomists for standard genome sequencing and annotation.</title>
        <authorList>
            <consortium name="The Broad Institute Genomics Platform"/>
            <consortium name="The Broad Institute Genome Sequencing Center for Infectious Disease"/>
            <person name="Wu L."/>
            <person name="Ma J."/>
        </authorList>
    </citation>
    <scope>NUCLEOTIDE SEQUENCE [LARGE SCALE GENOMIC DNA]</scope>
    <source>
        <strain evidence="2">KACC 11904</strain>
    </source>
</reference>
<dbReference type="Pfam" id="PF22531">
    <property type="entry name" value="DUF7002"/>
    <property type="match status" value="1"/>
</dbReference>
<dbReference type="Proteomes" id="UP001596044">
    <property type="component" value="Unassembled WGS sequence"/>
</dbReference>
<comment type="caution">
    <text evidence="1">The sequence shown here is derived from an EMBL/GenBank/DDBJ whole genome shotgun (WGS) entry which is preliminary data.</text>
</comment>
<dbReference type="RefSeq" id="WP_377524019.1">
    <property type="nucleotide sequence ID" value="NZ_JAQFVF010000043.1"/>
</dbReference>
<dbReference type="InterPro" id="IPR054271">
    <property type="entry name" value="DUF7002"/>
</dbReference>
<accession>A0ABW0K5W2</accession>
<name>A0ABW0K5W2_9BACL</name>
<gene>
    <name evidence="1" type="ORF">ACFPOG_07960</name>
</gene>
<evidence type="ECO:0000313" key="1">
    <source>
        <dbReference type="EMBL" id="MFC5448192.1"/>
    </source>
</evidence>
<dbReference type="EMBL" id="JBHSMJ010000009">
    <property type="protein sequence ID" value="MFC5448192.1"/>
    <property type="molecule type" value="Genomic_DNA"/>
</dbReference>
<proteinExistence type="predicted"/>